<protein>
    <submittedName>
        <fullName evidence="2">GNAT family N-acetyltransferase</fullName>
    </submittedName>
</protein>
<accession>A0A7H0LNF0</accession>
<dbReference type="RefSeq" id="WP_187763487.1">
    <property type="nucleotide sequence ID" value="NZ_CP061038.1"/>
</dbReference>
<evidence type="ECO:0000259" key="1">
    <source>
        <dbReference type="PROSITE" id="PS51186"/>
    </source>
</evidence>
<keyword evidence="2" id="KW-0808">Transferase</keyword>
<dbReference type="Gene3D" id="3.40.630.30">
    <property type="match status" value="1"/>
</dbReference>
<dbReference type="AlphaFoldDB" id="A0A7H0LNF0"/>
<dbReference type="Proteomes" id="UP000516148">
    <property type="component" value="Chromosome"/>
</dbReference>
<dbReference type="PANTHER" id="PTHR43610:SF1">
    <property type="entry name" value="N-ACETYLTRANSFERASE DOMAIN-CONTAINING PROTEIN"/>
    <property type="match status" value="1"/>
</dbReference>
<gene>
    <name evidence="2" type="ORF">H3Z74_08660</name>
</gene>
<dbReference type="InterPro" id="IPR000182">
    <property type="entry name" value="GNAT_dom"/>
</dbReference>
<name>A0A7H0LNF0_9SPHN</name>
<sequence length="200" mass="22181">MSAWTTTPTLSGRHVTLRPLLTEDSDALVAAIADDLADQFYTFVPNADTIQGWMTKLIGEREAGRAMPFAVVDAEGAIAGTTRFMRMSEAHRRVEIGGTLYSRRVQRTGLNSEAKRLLLSHAFEALGCSCVQLRTDWLNQRSRRAIERLGAKLDGVLRNHMVMPDGHLRDTVVYSITATEWPGVRANLDYLLARHEGATA</sequence>
<dbReference type="PANTHER" id="PTHR43610">
    <property type="entry name" value="BLL6696 PROTEIN"/>
    <property type="match status" value="1"/>
</dbReference>
<feature type="domain" description="N-acetyltransferase" evidence="1">
    <location>
        <begin position="15"/>
        <end position="179"/>
    </location>
</feature>
<dbReference type="SUPFAM" id="SSF55729">
    <property type="entry name" value="Acyl-CoA N-acyltransferases (Nat)"/>
    <property type="match status" value="1"/>
</dbReference>
<dbReference type="Pfam" id="PF13302">
    <property type="entry name" value="Acetyltransf_3"/>
    <property type="match status" value="1"/>
</dbReference>
<dbReference type="PROSITE" id="PS51186">
    <property type="entry name" value="GNAT"/>
    <property type="match status" value="1"/>
</dbReference>
<dbReference type="EMBL" id="CP061038">
    <property type="protein sequence ID" value="QNQ11203.1"/>
    <property type="molecule type" value="Genomic_DNA"/>
</dbReference>
<evidence type="ECO:0000313" key="3">
    <source>
        <dbReference type="Proteomes" id="UP000516148"/>
    </source>
</evidence>
<proteinExistence type="predicted"/>
<organism evidence="2 3">
    <name type="scientific">Sphingomonas alpina</name>
    <dbReference type="NCBI Taxonomy" id="653931"/>
    <lineage>
        <taxon>Bacteria</taxon>
        <taxon>Pseudomonadati</taxon>
        <taxon>Pseudomonadota</taxon>
        <taxon>Alphaproteobacteria</taxon>
        <taxon>Sphingomonadales</taxon>
        <taxon>Sphingomonadaceae</taxon>
        <taxon>Sphingomonas</taxon>
    </lineage>
</organism>
<dbReference type="InterPro" id="IPR016181">
    <property type="entry name" value="Acyl_CoA_acyltransferase"/>
</dbReference>
<reference evidence="2 3" key="1">
    <citation type="submission" date="2020-09" db="EMBL/GenBank/DDBJ databases">
        <title>Sphingomonas sp., a new species isolated from pork steak.</title>
        <authorList>
            <person name="Heidler von Heilborn D."/>
        </authorList>
    </citation>
    <scope>NUCLEOTIDE SEQUENCE [LARGE SCALE GENOMIC DNA]</scope>
    <source>
        <strain evidence="3">S8-3T</strain>
    </source>
</reference>
<evidence type="ECO:0000313" key="2">
    <source>
        <dbReference type="EMBL" id="QNQ11203.1"/>
    </source>
</evidence>
<dbReference type="GO" id="GO:0016747">
    <property type="term" value="F:acyltransferase activity, transferring groups other than amino-acyl groups"/>
    <property type="evidence" value="ECO:0007669"/>
    <property type="project" value="InterPro"/>
</dbReference>
<dbReference type="KEGG" id="spap:H3Z74_08660"/>
<keyword evidence="3" id="KW-1185">Reference proteome</keyword>